<organism evidence="2 3">
    <name type="scientific">Melghirimyces thermohalophilus</name>
    <dbReference type="NCBI Taxonomy" id="1236220"/>
    <lineage>
        <taxon>Bacteria</taxon>
        <taxon>Bacillati</taxon>
        <taxon>Bacillota</taxon>
        <taxon>Bacilli</taxon>
        <taxon>Bacillales</taxon>
        <taxon>Thermoactinomycetaceae</taxon>
        <taxon>Melghirimyces</taxon>
    </lineage>
</organism>
<proteinExistence type="predicted"/>
<feature type="region of interest" description="Disordered" evidence="1">
    <location>
        <begin position="1"/>
        <end position="29"/>
    </location>
</feature>
<dbReference type="Proteomes" id="UP000199387">
    <property type="component" value="Unassembled WGS sequence"/>
</dbReference>
<feature type="compositionally biased region" description="Acidic residues" evidence="1">
    <location>
        <begin position="17"/>
        <end position="26"/>
    </location>
</feature>
<evidence type="ECO:0000313" key="3">
    <source>
        <dbReference type="Proteomes" id="UP000199387"/>
    </source>
</evidence>
<evidence type="ECO:0000313" key="2">
    <source>
        <dbReference type="EMBL" id="SDC02071.1"/>
    </source>
</evidence>
<protein>
    <submittedName>
        <fullName evidence="2">Uncharacterized protein</fullName>
    </submittedName>
</protein>
<accession>A0A1G6I6J7</accession>
<dbReference type="RefSeq" id="WP_176757758.1">
    <property type="nucleotide sequence ID" value="NZ_FMZA01000002.1"/>
</dbReference>
<dbReference type="EMBL" id="FMZA01000002">
    <property type="protein sequence ID" value="SDC02071.1"/>
    <property type="molecule type" value="Genomic_DNA"/>
</dbReference>
<dbReference type="AlphaFoldDB" id="A0A1G6I6J7"/>
<sequence>MSPVQTALPKPSPEEQNKEDEVDEEELARVSRQELYAAAEDWAVSF</sequence>
<keyword evidence="3" id="KW-1185">Reference proteome</keyword>
<evidence type="ECO:0000256" key="1">
    <source>
        <dbReference type="SAM" id="MobiDB-lite"/>
    </source>
</evidence>
<name>A0A1G6I6J7_9BACL</name>
<reference evidence="2 3" key="1">
    <citation type="submission" date="2016-10" db="EMBL/GenBank/DDBJ databases">
        <authorList>
            <person name="de Groot N.N."/>
        </authorList>
    </citation>
    <scope>NUCLEOTIDE SEQUENCE [LARGE SCALE GENOMIC DNA]</scope>
    <source>
        <strain evidence="2 3">DSM 45514</strain>
    </source>
</reference>
<gene>
    <name evidence="2" type="ORF">SAMN04488112_10281</name>
</gene>